<evidence type="ECO:0000313" key="2">
    <source>
        <dbReference type="EMBL" id="BCL62852.1"/>
    </source>
</evidence>
<dbReference type="AlphaFoldDB" id="A0A8D5FZM1"/>
<dbReference type="EMBL" id="AP024086">
    <property type="protein sequence ID" value="BCL62852.1"/>
    <property type="molecule type" value="Genomic_DNA"/>
</dbReference>
<gene>
    <name evidence="2" type="ORF">DGMP_35450</name>
</gene>
<dbReference type="Proteomes" id="UP000826725">
    <property type="component" value="Chromosome"/>
</dbReference>
<reference evidence="2" key="1">
    <citation type="submission" date="2020-09" db="EMBL/GenBank/DDBJ databases">
        <title>Desulfogranum mesoprofundum gen. nov., sp. nov., a novel mesophilic, sulfate-reducing chemolithoautotroph isolated from a deep-sea hydrothermal vent chimney in the Suiyo Seamount.</title>
        <authorList>
            <person name="Hashimoto Y."/>
            <person name="Nakagawa S."/>
        </authorList>
    </citation>
    <scope>NUCLEOTIDE SEQUENCE</scope>
    <source>
        <strain evidence="2">KT2</strain>
    </source>
</reference>
<dbReference type="CDD" id="cd09622">
    <property type="entry name" value="CBM9_like_HisKa"/>
    <property type="match status" value="1"/>
</dbReference>
<accession>A0A8D5FZM1</accession>
<evidence type="ECO:0000313" key="3">
    <source>
        <dbReference type="Proteomes" id="UP000826725"/>
    </source>
</evidence>
<organism evidence="2 3">
    <name type="scientific">Desulfomarina profundi</name>
    <dbReference type="NCBI Taxonomy" id="2772557"/>
    <lineage>
        <taxon>Bacteria</taxon>
        <taxon>Pseudomonadati</taxon>
        <taxon>Thermodesulfobacteriota</taxon>
        <taxon>Desulfobulbia</taxon>
        <taxon>Desulfobulbales</taxon>
        <taxon>Desulfobulbaceae</taxon>
        <taxon>Desulfomarina</taxon>
    </lineage>
</organism>
<name>A0A8D5FZM1_9BACT</name>
<keyword evidence="3" id="KW-1185">Reference proteome</keyword>
<protein>
    <submittedName>
        <fullName evidence="2">Uncharacterized protein</fullName>
    </submittedName>
</protein>
<evidence type="ECO:0000256" key="1">
    <source>
        <dbReference type="SAM" id="MobiDB-lite"/>
    </source>
</evidence>
<proteinExistence type="predicted"/>
<dbReference type="KEGG" id="dbk:DGMP_35450"/>
<sequence length="485" mass="54502">MRFSLRLKLTLVSLLLLLIPLIGFRFSDIIKKDLVESRKKTLLFAARAVSSALGGRTGLFDREIFHSLDPAKDLYIYKLTNPMRLNGKTDDWQPFLSEARTFGREHILFIEKNYNYTAGSLHFKHLVGVRGKYLYALFLVTDDKIVYRNPNSLRLNRSDHLQIGIEDKNGRMHRYLVTTTKPGWINGFLMPRYRFAAIPLRMEPAIQGMWEETDGGYIIELRIPMKFIGQKLAFAIGDVDDEKERTMTCLIGTAATESADKLGWLLSESTTIEKLLKSFDRPHSRVLIVDTNQRIRASYGSLAAESNNKKKDKTLLENLHAKIYAILSPLYRLFTQPFSVNIVTPRPQPTTLDLKGIKEGLEGKSSVTSYFPKEQQVEIMAAIVPLLEQNKIVGAVVVEQTTNSILALQNKVIEESLTFTVLAFVIGGSACSSLPHASHPGSENWATRHHEPSAATVRSSQPLPPLLPAMKSAIFPVPSHPCLTN</sequence>
<dbReference type="RefSeq" id="WP_228855160.1">
    <property type="nucleotide sequence ID" value="NZ_AP024086.1"/>
</dbReference>
<feature type="region of interest" description="Disordered" evidence="1">
    <location>
        <begin position="437"/>
        <end position="461"/>
    </location>
</feature>